<dbReference type="GO" id="GO:0005615">
    <property type="term" value="C:extracellular space"/>
    <property type="evidence" value="ECO:0007669"/>
    <property type="project" value="TreeGrafter"/>
</dbReference>
<dbReference type="InterPro" id="IPR050344">
    <property type="entry name" value="Peptidase_M1_aminopeptidases"/>
</dbReference>
<evidence type="ECO:0000256" key="3">
    <source>
        <dbReference type="ARBA" id="ARBA00022438"/>
    </source>
</evidence>
<keyword evidence="8" id="KW-0482">Metalloprotease</keyword>
<dbReference type="InterPro" id="IPR014782">
    <property type="entry name" value="Peptidase_M1_dom"/>
</dbReference>
<feature type="non-terminal residue" evidence="10">
    <location>
        <position position="1"/>
    </location>
</feature>
<comment type="caution">
    <text evidence="10">The sequence shown here is derived from an EMBL/GenBank/DDBJ whole genome shotgun (WGS) entry which is preliminary data.</text>
</comment>
<evidence type="ECO:0000313" key="10">
    <source>
        <dbReference type="EMBL" id="GAH44683.1"/>
    </source>
</evidence>
<keyword evidence="7" id="KW-0862">Zinc</keyword>
<keyword evidence="4" id="KW-0645">Protease</keyword>
<comment type="similarity">
    <text evidence="2">Belongs to the peptidase M1 family.</text>
</comment>
<evidence type="ECO:0000256" key="2">
    <source>
        <dbReference type="ARBA" id="ARBA00010136"/>
    </source>
</evidence>
<dbReference type="SUPFAM" id="SSF55486">
    <property type="entry name" value="Metalloproteases ('zincins'), catalytic domain"/>
    <property type="match status" value="1"/>
</dbReference>
<feature type="domain" description="Peptidase M1 membrane alanine aminopeptidase" evidence="9">
    <location>
        <begin position="10"/>
        <end position="184"/>
    </location>
</feature>
<dbReference type="InterPro" id="IPR001930">
    <property type="entry name" value="Peptidase_M1"/>
</dbReference>
<dbReference type="PANTHER" id="PTHR11533:SF174">
    <property type="entry name" value="PUROMYCIN-SENSITIVE AMINOPEPTIDASE-RELATED"/>
    <property type="match status" value="1"/>
</dbReference>
<evidence type="ECO:0000256" key="6">
    <source>
        <dbReference type="ARBA" id="ARBA00022801"/>
    </source>
</evidence>
<evidence type="ECO:0000256" key="8">
    <source>
        <dbReference type="ARBA" id="ARBA00023049"/>
    </source>
</evidence>
<keyword evidence="6" id="KW-0378">Hydrolase</keyword>
<dbReference type="PANTHER" id="PTHR11533">
    <property type="entry name" value="PROTEASE M1 ZINC METALLOPROTEASE"/>
    <property type="match status" value="1"/>
</dbReference>
<proteinExistence type="inferred from homology"/>
<accession>X1HHA3</accession>
<gene>
    <name evidence="10" type="ORF">S03H2_23390</name>
</gene>
<dbReference type="GO" id="GO:0006508">
    <property type="term" value="P:proteolysis"/>
    <property type="evidence" value="ECO:0007669"/>
    <property type="project" value="UniProtKB-KW"/>
</dbReference>
<evidence type="ECO:0000259" key="9">
    <source>
        <dbReference type="Pfam" id="PF01433"/>
    </source>
</evidence>
<keyword evidence="5" id="KW-0479">Metal-binding</keyword>
<comment type="cofactor">
    <cofactor evidence="1">
        <name>Zn(2+)</name>
        <dbReference type="ChEBI" id="CHEBI:29105"/>
    </cofactor>
</comment>
<dbReference type="GO" id="GO:0043171">
    <property type="term" value="P:peptide catabolic process"/>
    <property type="evidence" value="ECO:0007669"/>
    <property type="project" value="TreeGrafter"/>
</dbReference>
<sequence>AQVTSPRMGGGAENTTATVLGQGVIHDKRAEQDFSWQRIIAHEVAHQWWGDLITLRTWSQTWLNESFGTYSDYLYTRHDKGEDEGAYELLRKKNRYLQEAHTRYIRPVVFNRYNRPQDNFDSHTYPKGAAVLHMLRFVMGDKPFFRTLKHFLHKHEFQAVDTHDFMTAIKDVTGQNLDWFFEQFIFKPGHPFFKISYTWDEQSKKIKLKVVQTQDTSQGIPIYTIPVI</sequence>
<dbReference type="EMBL" id="BARU01012770">
    <property type="protein sequence ID" value="GAH44683.1"/>
    <property type="molecule type" value="Genomic_DNA"/>
</dbReference>
<keyword evidence="3" id="KW-0031">Aminopeptidase</keyword>
<reference evidence="10" key="1">
    <citation type="journal article" date="2014" name="Front. Microbiol.">
        <title>High frequency of phylogenetically diverse reductive dehalogenase-homologous genes in deep subseafloor sedimentary metagenomes.</title>
        <authorList>
            <person name="Kawai M."/>
            <person name="Futagami T."/>
            <person name="Toyoda A."/>
            <person name="Takaki Y."/>
            <person name="Nishi S."/>
            <person name="Hori S."/>
            <person name="Arai W."/>
            <person name="Tsubouchi T."/>
            <person name="Morono Y."/>
            <person name="Uchiyama I."/>
            <person name="Ito T."/>
            <person name="Fujiyama A."/>
            <person name="Inagaki F."/>
            <person name="Takami H."/>
        </authorList>
    </citation>
    <scope>NUCLEOTIDE SEQUENCE</scope>
    <source>
        <strain evidence="10">Expedition CK06-06</strain>
    </source>
</reference>
<dbReference type="PRINTS" id="PR00756">
    <property type="entry name" value="ALADIPTASE"/>
</dbReference>
<dbReference type="AlphaFoldDB" id="X1HHA3"/>
<dbReference type="Gene3D" id="1.10.390.10">
    <property type="entry name" value="Neutral Protease Domain 2"/>
    <property type="match status" value="1"/>
</dbReference>
<protein>
    <recommendedName>
        <fullName evidence="9">Peptidase M1 membrane alanine aminopeptidase domain-containing protein</fullName>
    </recommendedName>
</protein>
<feature type="non-terminal residue" evidence="10">
    <location>
        <position position="228"/>
    </location>
</feature>
<evidence type="ECO:0000256" key="7">
    <source>
        <dbReference type="ARBA" id="ARBA00022833"/>
    </source>
</evidence>
<dbReference type="Pfam" id="PF01433">
    <property type="entry name" value="Peptidase_M1"/>
    <property type="match status" value="1"/>
</dbReference>
<dbReference type="GO" id="GO:0005737">
    <property type="term" value="C:cytoplasm"/>
    <property type="evidence" value="ECO:0007669"/>
    <property type="project" value="TreeGrafter"/>
</dbReference>
<evidence type="ECO:0000256" key="1">
    <source>
        <dbReference type="ARBA" id="ARBA00001947"/>
    </source>
</evidence>
<organism evidence="10">
    <name type="scientific">marine sediment metagenome</name>
    <dbReference type="NCBI Taxonomy" id="412755"/>
    <lineage>
        <taxon>unclassified sequences</taxon>
        <taxon>metagenomes</taxon>
        <taxon>ecological metagenomes</taxon>
    </lineage>
</organism>
<dbReference type="GO" id="GO:0070006">
    <property type="term" value="F:metalloaminopeptidase activity"/>
    <property type="evidence" value="ECO:0007669"/>
    <property type="project" value="TreeGrafter"/>
</dbReference>
<name>X1HHA3_9ZZZZ</name>
<evidence type="ECO:0000256" key="5">
    <source>
        <dbReference type="ARBA" id="ARBA00022723"/>
    </source>
</evidence>
<dbReference type="GO" id="GO:0008270">
    <property type="term" value="F:zinc ion binding"/>
    <property type="evidence" value="ECO:0007669"/>
    <property type="project" value="InterPro"/>
</dbReference>
<evidence type="ECO:0000256" key="4">
    <source>
        <dbReference type="ARBA" id="ARBA00022670"/>
    </source>
</evidence>
<dbReference type="GO" id="GO:0016020">
    <property type="term" value="C:membrane"/>
    <property type="evidence" value="ECO:0007669"/>
    <property type="project" value="TreeGrafter"/>
</dbReference>
<dbReference type="InterPro" id="IPR027268">
    <property type="entry name" value="Peptidase_M4/M1_CTD_sf"/>
</dbReference>
<dbReference type="GO" id="GO:0042277">
    <property type="term" value="F:peptide binding"/>
    <property type="evidence" value="ECO:0007669"/>
    <property type="project" value="TreeGrafter"/>
</dbReference>